<sequence length="86" mass="9476">MYSGASHKFGLLFRPPPKPPDLKLQVSIEAIENHMPQVMVIDEIGTKHEAMAASTIAQRGIQFIATAHGIPIETDDVKSSETFECR</sequence>
<evidence type="ECO:0000313" key="1">
    <source>
        <dbReference type="EMBL" id="BAT88189.1"/>
    </source>
</evidence>
<gene>
    <name evidence="1" type="primary">Vigan.05G163500</name>
    <name evidence="1" type="ORF">VIGAN_05163500</name>
</gene>
<organism evidence="1 2">
    <name type="scientific">Vigna angularis var. angularis</name>
    <dbReference type="NCBI Taxonomy" id="157739"/>
    <lineage>
        <taxon>Eukaryota</taxon>
        <taxon>Viridiplantae</taxon>
        <taxon>Streptophyta</taxon>
        <taxon>Embryophyta</taxon>
        <taxon>Tracheophyta</taxon>
        <taxon>Spermatophyta</taxon>
        <taxon>Magnoliopsida</taxon>
        <taxon>eudicotyledons</taxon>
        <taxon>Gunneridae</taxon>
        <taxon>Pentapetalae</taxon>
        <taxon>rosids</taxon>
        <taxon>fabids</taxon>
        <taxon>Fabales</taxon>
        <taxon>Fabaceae</taxon>
        <taxon>Papilionoideae</taxon>
        <taxon>50 kb inversion clade</taxon>
        <taxon>NPAAA clade</taxon>
        <taxon>indigoferoid/millettioid clade</taxon>
        <taxon>Phaseoleae</taxon>
        <taxon>Vigna</taxon>
    </lineage>
</organism>
<dbReference type="GO" id="GO:0009507">
    <property type="term" value="C:chloroplast"/>
    <property type="evidence" value="ECO:0007669"/>
    <property type="project" value="TreeGrafter"/>
</dbReference>
<name>A0A0S3S5Y1_PHAAN</name>
<evidence type="ECO:0000313" key="2">
    <source>
        <dbReference type="Proteomes" id="UP000291084"/>
    </source>
</evidence>
<reference evidence="1 2" key="1">
    <citation type="journal article" date="2015" name="Sci. Rep.">
        <title>The power of single molecule real-time sequencing technology in the de novo assembly of a eukaryotic genome.</title>
        <authorList>
            <person name="Sakai H."/>
            <person name="Naito K."/>
            <person name="Ogiso-Tanaka E."/>
            <person name="Takahashi Y."/>
            <person name="Iseki K."/>
            <person name="Muto C."/>
            <person name="Satou K."/>
            <person name="Teruya K."/>
            <person name="Shiroma A."/>
            <person name="Shimoji M."/>
            <person name="Hirano T."/>
            <person name="Itoh T."/>
            <person name="Kaga A."/>
            <person name="Tomooka N."/>
        </authorList>
    </citation>
    <scope>NUCLEOTIDE SEQUENCE [LARGE SCALE GENOMIC DNA]</scope>
    <source>
        <strain evidence="2">cv. Shumari</strain>
    </source>
</reference>
<proteinExistence type="predicted"/>
<keyword evidence="2" id="KW-1185">Reference proteome</keyword>
<dbReference type="EMBL" id="AP015038">
    <property type="protein sequence ID" value="BAT88189.1"/>
    <property type="molecule type" value="Genomic_DNA"/>
</dbReference>
<dbReference type="Proteomes" id="UP000291084">
    <property type="component" value="Chromosome 5"/>
</dbReference>
<accession>A0A0S3S5Y1</accession>
<dbReference type="AlphaFoldDB" id="A0A0S3S5Y1"/>
<dbReference type="PANTHER" id="PTHR20953">
    <property type="entry name" value="KINASE-RELATED"/>
    <property type="match status" value="1"/>
</dbReference>
<protein>
    <submittedName>
        <fullName evidence="1">Uncharacterized protein</fullName>
    </submittedName>
</protein>
<dbReference type="PANTHER" id="PTHR20953:SF3">
    <property type="entry name" value="P-LOOP CONTAINING NUCLEOSIDE TRIPHOSPHATE HYDROLASES SUPERFAMILY PROTEIN"/>
    <property type="match status" value="1"/>
</dbReference>